<sequence length="399" mass="45003">MTQVGGGGMGRRSPLDVAELLHLTISFLAGSTPDLLACALVARRSGVYAAQSILFRAPHRTNARLMRGHPEGVLSTFYDALINFPHLVQYVREFELNAGLLCLSWIQRLCTIPFTRLESVTLCMPASAEMQNLLVPPVQQQSLRPLALMADYIFWGWEPWFTLLQHCSPTIRHLKLALPLPSQQLSPSLISLPRLKSFVFIPMGSSGPTLHLALVLNLLDIPPLEALMVQSGRFVSIDWEEIPNTVLALSVDIDHASDCLNLARFRNLRILRLYFDNMLPLVIFPTLQTIASSQRIDTIVVSLGYKYSPVDEEKCMELDSVLASLPLSGLRIVEIEEWTSWPSNFDISQLFPALLDKNLLKHVCRSSYTLLEWWQVQVLCFWYSRFTPNMGLQETVDAL</sequence>
<gene>
    <name evidence="2" type="ORF">R3P38DRAFT_3227481</name>
    <name evidence="1" type="ORF">R3P38DRAFT_3239517</name>
</gene>
<organism evidence="2 3">
    <name type="scientific">Favolaschia claudopus</name>
    <dbReference type="NCBI Taxonomy" id="2862362"/>
    <lineage>
        <taxon>Eukaryota</taxon>
        <taxon>Fungi</taxon>
        <taxon>Dikarya</taxon>
        <taxon>Basidiomycota</taxon>
        <taxon>Agaricomycotina</taxon>
        <taxon>Agaricomycetes</taxon>
        <taxon>Agaricomycetidae</taxon>
        <taxon>Agaricales</taxon>
        <taxon>Marasmiineae</taxon>
        <taxon>Mycenaceae</taxon>
        <taxon>Favolaschia</taxon>
    </lineage>
</organism>
<keyword evidence="3" id="KW-1185">Reference proteome</keyword>
<evidence type="ECO:0000313" key="2">
    <source>
        <dbReference type="EMBL" id="KAK6991649.1"/>
    </source>
</evidence>
<evidence type="ECO:0000313" key="1">
    <source>
        <dbReference type="EMBL" id="KAK6974431.1"/>
    </source>
</evidence>
<evidence type="ECO:0000313" key="3">
    <source>
        <dbReference type="Proteomes" id="UP001362999"/>
    </source>
</evidence>
<protein>
    <submittedName>
        <fullName evidence="2">Uncharacterized protein</fullName>
    </submittedName>
</protein>
<comment type="caution">
    <text evidence="2">The sequence shown here is derived from an EMBL/GenBank/DDBJ whole genome shotgun (WGS) entry which is preliminary data.</text>
</comment>
<name>A0AAV9ZRP2_9AGAR</name>
<dbReference type="AlphaFoldDB" id="A0AAV9ZRP2"/>
<dbReference type="Proteomes" id="UP001362999">
    <property type="component" value="Unassembled WGS sequence"/>
</dbReference>
<dbReference type="EMBL" id="JAWWNJ010000116">
    <property type="protein sequence ID" value="KAK6991649.1"/>
    <property type="molecule type" value="Genomic_DNA"/>
</dbReference>
<accession>A0AAV9ZRP2</accession>
<dbReference type="EMBL" id="JAWWNJ010000184">
    <property type="protein sequence ID" value="KAK6974431.1"/>
    <property type="molecule type" value="Genomic_DNA"/>
</dbReference>
<reference evidence="2 3" key="1">
    <citation type="journal article" date="2024" name="J Genomics">
        <title>Draft genome sequencing and assembly of Favolaschia claudopus CIRM-BRFM 2984 isolated from oak limbs.</title>
        <authorList>
            <person name="Navarro D."/>
            <person name="Drula E."/>
            <person name="Chaduli D."/>
            <person name="Cazenave R."/>
            <person name="Ahrendt S."/>
            <person name="Wang J."/>
            <person name="Lipzen A."/>
            <person name="Daum C."/>
            <person name="Barry K."/>
            <person name="Grigoriev I.V."/>
            <person name="Favel A."/>
            <person name="Rosso M.N."/>
            <person name="Martin F."/>
        </authorList>
    </citation>
    <scope>NUCLEOTIDE SEQUENCE [LARGE SCALE GENOMIC DNA]</scope>
    <source>
        <strain evidence="2 3">CIRM-BRFM 2984</strain>
    </source>
</reference>
<proteinExistence type="predicted"/>